<feature type="chain" id="PRO_5016715404" description="TolB-like 6-blade propeller-like" evidence="1">
    <location>
        <begin position="22"/>
        <end position="358"/>
    </location>
</feature>
<evidence type="ECO:0000313" key="3">
    <source>
        <dbReference type="Proteomes" id="UP000255233"/>
    </source>
</evidence>
<reference evidence="2 3" key="1">
    <citation type="submission" date="2018-06" db="EMBL/GenBank/DDBJ databases">
        <authorList>
            <consortium name="Pathogen Informatics"/>
            <person name="Doyle S."/>
        </authorList>
    </citation>
    <scope>NUCLEOTIDE SEQUENCE [LARGE SCALE GENOMIC DNA]</scope>
    <source>
        <strain evidence="2 3">NCTC11190</strain>
    </source>
</reference>
<accession>A0A379MWQ3</accession>
<dbReference type="AlphaFoldDB" id="A0A379MWQ3"/>
<feature type="signal peptide" evidence="1">
    <location>
        <begin position="1"/>
        <end position="21"/>
    </location>
</feature>
<proteinExistence type="predicted"/>
<dbReference type="EMBL" id="UGVL01000001">
    <property type="protein sequence ID" value="SUE35062.1"/>
    <property type="molecule type" value="Genomic_DNA"/>
</dbReference>
<keyword evidence="3" id="KW-1185">Reference proteome</keyword>
<gene>
    <name evidence="2" type="ORF">NCTC11190_02307</name>
</gene>
<dbReference type="Proteomes" id="UP000255233">
    <property type="component" value="Unassembled WGS sequence"/>
</dbReference>
<organism evidence="2 3">
    <name type="scientific">Rikenella microfusus</name>
    <dbReference type="NCBI Taxonomy" id="28139"/>
    <lineage>
        <taxon>Bacteria</taxon>
        <taxon>Pseudomonadati</taxon>
        <taxon>Bacteroidota</taxon>
        <taxon>Bacteroidia</taxon>
        <taxon>Bacteroidales</taxon>
        <taxon>Rikenellaceae</taxon>
        <taxon>Rikenella</taxon>
    </lineage>
</organism>
<protein>
    <recommendedName>
        <fullName evidence="4">TolB-like 6-blade propeller-like</fullName>
    </recommendedName>
</protein>
<dbReference type="STRING" id="880526.GCA_000427365_01513"/>
<dbReference type="PROSITE" id="PS51257">
    <property type="entry name" value="PROKAR_LIPOPROTEIN"/>
    <property type="match status" value="1"/>
</dbReference>
<evidence type="ECO:0000313" key="2">
    <source>
        <dbReference type="EMBL" id="SUE35062.1"/>
    </source>
</evidence>
<sequence length="358" mass="40325">MRHISLLFVLISIVLSTTACQSTKEAAFGPEIRIAHTLRNPNIFAQLPEAFFRLDSVLVVISPRIGDGFGRLLSTRTYQEIGHFGVVGKGPTEVVWASAFPYTNGGPDSSFMAYDLASRSVITYTLQKQGDSLTMRGHNKRRVDQGDVPTQNNLNICLLNKDTYMGACFHQQDSIFSLIDSTLNQVGYFGTSPIPESISNAAERLQGLLMSSYGIAVYTPLDFPYIACYHLDTQKKPQKLWEDTFSEMVYRIEGARLNRVPERIKGVTEDTKVGKKHIYVLWYDDTQNAYSNRPDPMAIPGADVILIYDHDGNRIARLRTDIDLYNIELSEDERTLYALTAPNCELVTFELPEKYPVE</sequence>
<evidence type="ECO:0008006" key="4">
    <source>
        <dbReference type="Google" id="ProtNLM"/>
    </source>
</evidence>
<keyword evidence="1" id="KW-0732">Signal</keyword>
<name>A0A379MWQ3_9BACT</name>
<evidence type="ECO:0000256" key="1">
    <source>
        <dbReference type="SAM" id="SignalP"/>
    </source>
</evidence>
<dbReference type="RefSeq" id="WP_147288494.1">
    <property type="nucleotide sequence ID" value="NZ_UGVL01000001.1"/>
</dbReference>